<dbReference type="Gene3D" id="3.90.1340.10">
    <property type="entry name" value="Phage tail collar domain"/>
    <property type="match status" value="1"/>
</dbReference>
<accession>A0ABU9Q302</accession>
<dbReference type="EMBL" id="JBANDC010000028">
    <property type="protein sequence ID" value="MEM4990649.1"/>
    <property type="molecule type" value="Genomic_DNA"/>
</dbReference>
<proteinExistence type="predicted"/>
<gene>
    <name evidence="2" type="ORF">V8G57_24890</name>
</gene>
<name>A0ABU9Q302_9BURK</name>
<organism evidence="2 3">
    <name type="scientific">Collimonas rhizosphaerae</name>
    <dbReference type="NCBI Taxonomy" id="3126357"/>
    <lineage>
        <taxon>Bacteria</taxon>
        <taxon>Pseudomonadati</taxon>
        <taxon>Pseudomonadota</taxon>
        <taxon>Betaproteobacteria</taxon>
        <taxon>Burkholderiales</taxon>
        <taxon>Oxalobacteraceae</taxon>
        <taxon>Collimonas</taxon>
    </lineage>
</organism>
<dbReference type="RefSeq" id="WP_342831662.1">
    <property type="nucleotide sequence ID" value="NZ_JBANDC010000028.1"/>
</dbReference>
<comment type="caution">
    <text evidence="2">The sequence shown here is derived from an EMBL/GenBank/DDBJ whole genome shotgun (WGS) entry which is preliminary data.</text>
</comment>
<dbReference type="Proteomes" id="UP001495910">
    <property type="component" value="Unassembled WGS sequence"/>
</dbReference>
<keyword evidence="3" id="KW-1185">Reference proteome</keyword>
<sequence>MPGLQIITTKAGRAALVNAEHNGTAPLTIAEIGITAAVFTADADMTTLPGEIKRIRTISGEVVAPDTMHVTIRDDGSDTYTVRGIGYWLSNGVLLGVYSQPDPILQKSTQSMLLLAADTVFTTISATSLTFGDANFTNPPASTERQGVIELATVGETQAGADAVRAVTPATLSARIATEARTGLVSIATQAEADAGTDDQHAITPKKLAQRLTRFAPLDSAAFTGTPTAPTPANGDNSLKIANTAFVQKAIAQAVIGQIVFEARTSARAGFLKLNGALVNRADYPDLWAYAQASGTLIAEATWANGNWGCFSTGDGASTFRIPELRGEMLRCWDDGRGVDAARGIGTWQDSQNRTHGHTASAAAVGDHIHSGWTDAQGWHGHHGGTTWAGDHAHSVASSPGNGQGASGGNSVQQSGGAMATSVAGGHSHAFDTEGAGNHAHNIGIGGAGNHTHAITVNLDGGNEARPRNLAMLAMIRAYLV</sequence>
<reference evidence="2 3" key="1">
    <citation type="submission" date="2024-02" db="EMBL/GenBank/DDBJ databases">
        <title>Draft genome sequence of Collimonas sp. strain H4R21, an effective mineral-weathering bacterial strain isolated from the beech rhizosphere.</title>
        <authorList>
            <person name="Morin E."/>
            <person name="Uroz S."/>
            <person name="Leveau J.H.J."/>
            <person name="Kumar R."/>
            <person name="Rey M.W."/>
            <person name="Pham J."/>
        </authorList>
    </citation>
    <scope>NUCLEOTIDE SEQUENCE [LARGE SCALE GENOMIC DNA]</scope>
    <source>
        <strain evidence="2 3">H4R21</strain>
    </source>
</reference>
<dbReference type="SUPFAM" id="SSF88874">
    <property type="entry name" value="Receptor-binding domain of short tail fibre protein gp12"/>
    <property type="match status" value="1"/>
</dbReference>
<dbReference type="InterPro" id="IPR037053">
    <property type="entry name" value="Phage_tail_collar_dom_sf"/>
</dbReference>
<feature type="region of interest" description="Disordered" evidence="1">
    <location>
        <begin position="379"/>
        <end position="445"/>
    </location>
</feature>
<protein>
    <submittedName>
        <fullName evidence="2">Phage tail protein</fullName>
    </submittedName>
</protein>
<evidence type="ECO:0000313" key="3">
    <source>
        <dbReference type="Proteomes" id="UP001495910"/>
    </source>
</evidence>
<evidence type="ECO:0000256" key="1">
    <source>
        <dbReference type="SAM" id="MobiDB-lite"/>
    </source>
</evidence>
<evidence type="ECO:0000313" key="2">
    <source>
        <dbReference type="EMBL" id="MEM4990649.1"/>
    </source>
</evidence>